<protein>
    <submittedName>
        <fullName evidence="2">Uncharacterized protein</fullName>
    </submittedName>
</protein>
<feature type="region of interest" description="Disordered" evidence="1">
    <location>
        <begin position="204"/>
        <end position="229"/>
    </location>
</feature>
<evidence type="ECO:0000313" key="2">
    <source>
        <dbReference type="Ensembl" id="ENSPKIP00000020385.1"/>
    </source>
</evidence>
<dbReference type="PANTHER" id="PTHR15545">
    <property type="entry name" value="PDZ DOMAIN CONTAINING RING FINGER PROTEIN 3, 4"/>
    <property type="match status" value="1"/>
</dbReference>
<reference evidence="2" key="1">
    <citation type="submission" date="2025-08" db="UniProtKB">
        <authorList>
            <consortium name="Ensembl"/>
        </authorList>
    </citation>
    <scope>IDENTIFICATION</scope>
</reference>
<dbReference type="AlphaFoldDB" id="A0A3B3RRD3"/>
<evidence type="ECO:0000313" key="3">
    <source>
        <dbReference type="Proteomes" id="UP000261540"/>
    </source>
</evidence>
<dbReference type="InterPro" id="IPR051971">
    <property type="entry name" value="E3_ubiquitin-PDZ_ligase"/>
</dbReference>
<feature type="compositionally biased region" description="Basic and acidic residues" evidence="1">
    <location>
        <begin position="408"/>
        <end position="422"/>
    </location>
</feature>
<dbReference type="PANTHER" id="PTHR15545:SF4">
    <property type="entry name" value="PDZ DOMAIN-CONTAINING PROTEIN 4"/>
    <property type="match status" value="1"/>
</dbReference>
<feature type="region of interest" description="Disordered" evidence="1">
    <location>
        <begin position="400"/>
        <end position="454"/>
    </location>
</feature>
<feature type="compositionally biased region" description="Low complexity" evidence="1">
    <location>
        <begin position="215"/>
        <end position="229"/>
    </location>
</feature>
<dbReference type="Proteomes" id="UP000261540">
    <property type="component" value="Unplaced"/>
</dbReference>
<accession>A0A3B3RRD3</accession>
<dbReference type="GeneTree" id="ENSGT00950000183062"/>
<keyword evidence="3" id="KW-1185">Reference proteome</keyword>
<organism evidence="2 3">
    <name type="scientific">Paramormyrops kingsleyae</name>
    <dbReference type="NCBI Taxonomy" id="1676925"/>
    <lineage>
        <taxon>Eukaryota</taxon>
        <taxon>Metazoa</taxon>
        <taxon>Chordata</taxon>
        <taxon>Craniata</taxon>
        <taxon>Vertebrata</taxon>
        <taxon>Euteleostomi</taxon>
        <taxon>Actinopterygii</taxon>
        <taxon>Neopterygii</taxon>
        <taxon>Teleostei</taxon>
        <taxon>Osteoglossocephala</taxon>
        <taxon>Osteoglossomorpha</taxon>
        <taxon>Osteoglossiformes</taxon>
        <taxon>Mormyridae</taxon>
        <taxon>Paramormyrops</taxon>
    </lineage>
</organism>
<proteinExistence type="predicted"/>
<sequence>MRFATLGGGNSASESFCFCCYNFIVEKEKGGSFLRILTICAKSIEREKEIPHTPQGILLLCYLTNPVKLCSDVLCSLTNQLQDPNATNTASKRHSCLIGCCTANLEEPIPFRSQVGTVPPSSLTPKTAIGPSLSDRGKFMRINLIFTNWPNQCSLLQQCSDWLTQLAFVLQTEEPPFGPQLLLHELDSGLGCTDGSFHQGELSGVETEEEEGAVEECTSRGGSSSSESFISSELSDSGFYSVGPGEFRRFQRLLEKKIRLYRSRMAPHGKPGSRERRASQRNRRELESIPEALTFQPVEAYPPPGLSYRCTAEGPLAQGRNSESHSPRMDALHYPVAAPPVCRTSCQQRVLLHPHASRGVLRRSCTLHRCPPQVMDRRRASHPTSTSYCSATMHPSLRFSTDLSQETDLDHRVSPQRDEVRRGYLPGGGYSGSTAPQPSGTEAPAGTRARAREDQRQDHWFHTLGHSQDIHDTWPKSAGRGSLRPGLYSTLDSHAPGVPRATPTNPRAQRNQLLRERALRLADERGGVTTDEETESKVGRYWSRTERRQQLQLAREQRLQALARGEAGPSDGGPRPTTVLELSHRKLSRLRNRKLLDDWTTVEELLTHGTRLSSRDGVRCPGSLLSVTTV</sequence>
<feature type="region of interest" description="Disordered" evidence="1">
    <location>
        <begin position="261"/>
        <end position="284"/>
    </location>
</feature>
<dbReference type="Ensembl" id="ENSPKIT00000001002.1">
    <property type="protein sequence ID" value="ENSPKIP00000020385.1"/>
    <property type="gene ID" value="ENSPKIG00000005191.1"/>
</dbReference>
<name>A0A3B3RRD3_9TELE</name>
<dbReference type="STRING" id="1676925.ENSPKIP00000020385"/>
<evidence type="ECO:0000256" key="1">
    <source>
        <dbReference type="SAM" id="MobiDB-lite"/>
    </source>
</evidence>
<reference evidence="2" key="2">
    <citation type="submission" date="2025-09" db="UniProtKB">
        <authorList>
            <consortium name="Ensembl"/>
        </authorList>
    </citation>
    <scope>IDENTIFICATION</scope>
</reference>
<feature type="compositionally biased region" description="Basic and acidic residues" evidence="1">
    <location>
        <begin position="272"/>
        <end position="284"/>
    </location>
</feature>